<gene>
    <name evidence="1" type="ORF">L9S41_05825</name>
</gene>
<organism evidence="1 2">
    <name type="scientific">Geoalkalibacter halelectricus</name>
    <dbReference type="NCBI Taxonomy" id="2847045"/>
    <lineage>
        <taxon>Bacteria</taxon>
        <taxon>Pseudomonadati</taxon>
        <taxon>Thermodesulfobacteriota</taxon>
        <taxon>Desulfuromonadia</taxon>
        <taxon>Desulfuromonadales</taxon>
        <taxon>Geoalkalibacteraceae</taxon>
        <taxon>Geoalkalibacter</taxon>
    </lineage>
</organism>
<evidence type="ECO:0000313" key="1">
    <source>
        <dbReference type="EMBL" id="UWZ80921.1"/>
    </source>
</evidence>
<name>A0ABY5ZQF4_9BACT</name>
<dbReference type="EMBL" id="CP092109">
    <property type="protein sequence ID" value="UWZ80921.1"/>
    <property type="molecule type" value="Genomic_DNA"/>
</dbReference>
<evidence type="ECO:0000313" key="2">
    <source>
        <dbReference type="Proteomes" id="UP001060414"/>
    </source>
</evidence>
<keyword evidence="2" id="KW-1185">Reference proteome</keyword>
<dbReference type="Proteomes" id="UP001060414">
    <property type="component" value="Chromosome"/>
</dbReference>
<reference evidence="1" key="1">
    <citation type="journal article" date="2022" name="Environ. Microbiol.">
        <title>Geoalkalibacter halelectricus SAP #1 sp. nov. possessing extracellular electron transfer and mineral#reducing capabilities from a haloalkaline environment.</title>
        <authorList>
            <person name="Yadav S."/>
            <person name="Singh R."/>
            <person name="Sundharam S.S."/>
            <person name="Chaudhary S."/>
            <person name="Krishnamurthi S."/>
            <person name="Patil S.A."/>
        </authorList>
    </citation>
    <scope>NUCLEOTIDE SEQUENCE</scope>
    <source>
        <strain evidence="1">SAP-1</strain>
    </source>
</reference>
<proteinExistence type="predicted"/>
<dbReference type="SUPFAM" id="SSF160719">
    <property type="entry name" value="gpW/gp25-like"/>
    <property type="match status" value="1"/>
</dbReference>
<dbReference type="RefSeq" id="WP_260749288.1">
    <property type="nucleotide sequence ID" value="NZ_CP092109.1"/>
</dbReference>
<protein>
    <submittedName>
        <fullName evidence="1">GPW/gp25 family protein</fullName>
    </submittedName>
</protein>
<sequence>MANNFERFGTDLRLLGDLERQNSRSQGSDLFTRTRPETGQVDLATLAQVENLQQALLLRFLTPVGELAQLGHPDYGCRLYELIGEPNTETNRNRAKLYTLLALQAEPRVKEVLTVSVTTRRQRPTEVDIRAKVKVIDSDTVLNLVFPFFFEGAAP</sequence>
<accession>A0ABY5ZQF4</accession>
<dbReference type="Gene3D" id="3.10.450.40">
    <property type="match status" value="1"/>
</dbReference>